<reference evidence="2 3" key="1">
    <citation type="submission" date="2021-03" db="EMBL/GenBank/DDBJ databases">
        <title>Genomic Encyclopedia of Type Strains, Phase IV (KMG-IV): sequencing the most valuable type-strain genomes for metagenomic binning, comparative biology and taxonomic classification.</title>
        <authorList>
            <person name="Goeker M."/>
        </authorList>
    </citation>
    <scope>NUCLEOTIDE SEQUENCE [LARGE SCALE GENOMIC DNA]</scope>
    <source>
        <strain evidence="2 3">DSM 23491</strain>
    </source>
</reference>
<proteinExistence type="predicted"/>
<feature type="domain" description="AAA" evidence="1">
    <location>
        <begin position="124"/>
        <end position="255"/>
    </location>
</feature>
<sequence length="381" mass="42222">MVPIKVVLAVQDDQYIEPFLHYVHSSEYSDRLRISAFSHIDSFIECISGTDKPDFIVAESHFVEQMENEGSSLPYVMLSESDKGTTQGKELNKYQPLNLLLDAVIEAYKGQSSIVRASNERKAAIIAVYSAIGGSGKTTVALNMAKQLGFQGLNVFYLNLETVNSAALYSLESEGSRTGKGLSRLLYDLTAAEEGQDCSALSVQPYVVTQEALRSDIFEPLGNLKELLQMNKEDTVQLLNLIATNGSYDVVIVDVDSLPHERVDAVLEHCDDLIWLLLDDFISMFKSSKWLDYLARVDGQAYARLFHKTRFIVNRYVGNLANQPPHADMIVSGVLPYIPSWKQVSQGELVISSPIFQREILKLCHSIIGERAGVLAGGHAP</sequence>
<keyword evidence="3" id="KW-1185">Reference proteome</keyword>
<protein>
    <submittedName>
        <fullName evidence="2">Cellulose biosynthesis protein BcsQ</fullName>
    </submittedName>
</protein>
<dbReference type="Gene3D" id="3.40.50.10850">
    <property type="entry name" value="Ntrc-like two-domain protein"/>
    <property type="match status" value="1"/>
</dbReference>
<dbReference type="RefSeq" id="WP_209849928.1">
    <property type="nucleotide sequence ID" value="NZ_CBCRVE010000005.1"/>
</dbReference>
<evidence type="ECO:0000313" key="2">
    <source>
        <dbReference type="EMBL" id="MBP1937430.1"/>
    </source>
</evidence>
<dbReference type="InterPro" id="IPR027417">
    <property type="entry name" value="P-loop_NTPase"/>
</dbReference>
<dbReference type="SUPFAM" id="SSF52540">
    <property type="entry name" value="P-loop containing nucleoside triphosphate hydrolases"/>
    <property type="match status" value="1"/>
</dbReference>
<evidence type="ECO:0000313" key="3">
    <source>
        <dbReference type="Proteomes" id="UP001519273"/>
    </source>
</evidence>
<organism evidence="2 3">
    <name type="scientific">Paenibacillus sediminis</name>
    <dbReference type="NCBI Taxonomy" id="664909"/>
    <lineage>
        <taxon>Bacteria</taxon>
        <taxon>Bacillati</taxon>
        <taxon>Bacillota</taxon>
        <taxon>Bacilli</taxon>
        <taxon>Bacillales</taxon>
        <taxon>Paenibacillaceae</taxon>
        <taxon>Paenibacillus</taxon>
    </lineage>
</organism>
<evidence type="ECO:0000259" key="1">
    <source>
        <dbReference type="Pfam" id="PF13614"/>
    </source>
</evidence>
<name>A0ABS4H4G2_9BACL</name>
<dbReference type="EMBL" id="JAGGKP010000005">
    <property type="protein sequence ID" value="MBP1937430.1"/>
    <property type="molecule type" value="Genomic_DNA"/>
</dbReference>
<dbReference type="Proteomes" id="UP001519273">
    <property type="component" value="Unassembled WGS sequence"/>
</dbReference>
<accession>A0ABS4H4G2</accession>
<dbReference type="Gene3D" id="3.40.50.300">
    <property type="entry name" value="P-loop containing nucleotide triphosphate hydrolases"/>
    <property type="match status" value="1"/>
</dbReference>
<dbReference type="InterPro" id="IPR025669">
    <property type="entry name" value="AAA_dom"/>
</dbReference>
<comment type="caution">
    <text evidence="2">The sequence shown here is derived from an EMBL/GenBank/DDBJ whole genome shotgun (WGS) entry which is preliminary data.</text>
</comment>
<dbReference type="Pfam" id="PF13614">
    <property type="entry name" value="AAA_31"/>
    <property type="match status" value="1"/>
</dbReference>
<gene>
    <name evidence="2" type="ORF">J2Z20_002325</name>
</gene>